<reference evidence="1 2" key="1">
    <citation type="submission" date="2017-08" db="EMBL/GenBank/DDBJ databases">
        <authorList>
            <person name="de Groot N.N."/>
        </authorList>
    </citation>
    <scope>NUCLEOTIDE SEQUENCE [LARGE SCALE GENOMIC DNA]</scope>
    <source>
        <strain evidence="1 2">Nm15</strain>
    </source>
</reference>
<dbReference type="OrthoDB" id="8543134at2"/>
<name>A0A285BWP9_9PROT</name>
<organism evidence="1 2">
    <name type="scientific">Nitrosomonas ureae</name>
    <dbReference type="NCBI Taxonomy" id="44577"/>
    <lineage>
        <taxon>Bacteria</taxon>
        <taxon>Pseudomonadati</taxon>
        <taxon>Pseudomonadota</taxon>
        <taxon>Betaproteobacteria</taxon>
        <taxon>Nitrosomonadales</taxon>
        <taxon>Nitrosomonadaceae</taxon>
        <taxon>Nitrosomonas</taxon>
    </lineage>
</organism>
<dbReference type="RefSeq" id="WP_096292437.1">
    <property type="nucleotide sequence ID" value="NZ_LT907782.1"/>
</dbReference>
<sequence length="1294" mass="136150">MSALGSLVVKLALEYAEYTQGLDKSSQEALKFAKNAQTSFDKAGNSAKEFLGNVAGNVAGAIVSVVGLNSAFSRITESINILNSLDDAAQKTGSSIEDLSRIEQVARNFGDAFNPIEQGITRLAKGLAEIDDPTSNAIRALDAIGVSARDSNGELRTAADVYIDVARSLQQYEDGTRKTAVAQALFGKSGAELLPMLNNLAQGVDHVTAVTQANAAQAALFNDQLALGKARVTGFFTSLSVDLLPTLNNIALAVNNSTGQISSFSVVSTAASAVLKGLAIAGASVVGIIDELGRGIGARAAQFAALTNLDFSGAKFIGQAYAEDNIKARAEFRKFVDTVLNGEQQIAQAIDVGGTNKAIDFQVKLPVAVDAATKSIDKQTKAFDLEVVKLKQYESEAKRARDITDSVATKQERYNQTLEELERLKPYFTVEAYTRALDKAKRELQDVGAVNRQVTTEMDQLWIQAGRNIQSTFANSIFDFFNDGLDGMWRNAKSAVGRILSEFAALKFSQSIGLSAMFAVPGAASASGVGGTGASAFDIASLSANAATLFKTGFGATGLLGSAISGAGSFLNSGSIAAFGGGFAGDAIGGLAAGGFTSGAASAASLGASVAAFAGPAIVVAAVDQITRLLAGDKMLGGAAGKILNYVPVIGPLINGLFGRGPLKQKSTSLTGTIGAEGFESGFLQTDFVAKGGLFRSDKNDFARIDAVTGAIETDNRKLNEFAAGLARVSKDILGLISETTTQTSEGLRKIGADLGLSVDGINNFSHTIELVSEKGKMLSDEQISEEIARITDGLARGLLPEVDNFAKRGETAIQTVNRLGAEFSALTESAKNLGASSQFARELIKNMSIEARTAFIDLAGGPERLANLTSSFSKNFLTDAERLAIVRDDLKTQLTGLGLAADLTNDQYKALIQTVSLSDETRIKLLGLGDALFAVNSAADAAANTIKQNAAVALNSAFVDLQKSVDAERKRATDQYNVALEQVNSRIQQVSDSIGKLKNLSGALANTVDALRPISRDEAKFQILSAINTAKAGGGLPEVGDINKALSALQSNNITGARSSFELAREQAKTANLVQELGDLTDSQLTIEERSLKQLEGHQRTLQEGFQNEMDRLDSLIERAQLEINSINGLNTSIVDLTKAIANFNLASSQGGGGVIGGGEISGNPNISNQAIIDYFKVPRTPEEIARDAAANGVTSQQIINTGRFTQAEADKFFRDNSHIPRFADGGFHRGGLRIVGERGPELERTGPSHITSNNNLKKTIGNDEVVASVKKLIKKLDQVIQGGDFIRVKTVA</sequence>
<dbReference type="EMBL" id="LT907782">
    <property type="protein sequence ID" value="SNX59724.1"/>
    <property type="molecule type" value="Genomic_DNA"/>
</dbReference>
<protein>
    <submittedName>
        <fullName evidence="1">Uncharacterized protein</fullName>
    </submittedName>
</protein>
<evidence type="ECO:0000313" key="2">
    <source>
        <dbReference type="Proteomes" id="UP000242498"/>
    </source>
</evidence>
<evidence type="ECO:0000313" key="1">
    <source>
        <dbReference type="EMBL" id="SNX59724.1"/>
    </source>
</evidence>
<accession>A0A285BWP9</accession>
<gene>
    <name evidence="1" type="ORF">SAMN06296273_1160</name>
</gene>
<proteinExistence type="predicted"/>
<dbReference type="Proteomes" id="UP000242498">
    <property type="component" value="Chromosome I"/>
</dbReference>